<feature type="transmembrane region" description="Helical" evidence="1">
    <location>
        <begin position="54"/>
        <end position="74"/>
    </location>
</feature>
<evidence type="ECO:0000256" key="1">
    <source>
        <dbReference type="SAM" id="Phobius"/>
    </source>
</evidence>
<dbReference type="AlphaFoldDB" id="A0A2S2QKQ1"/>
<keyword evidence="1" id="KW-1133">Transmembrane helix</keyword>
<gene>
    <name evidence="2" type="ORF">g.58842</name>
</gene>
<protein>
    <submittedName>
        <fullName evidence="2">Uncharacterized protein</fullName>
    </submittedName>
</protein>
<organism evidence="2">
    <name type="scientific">Sipha flava</name>
    <name type="common">yellow sugarcane aphid</name>
    <dbReference type="NCBI Taxonomy" id="143950"/>
    <lineage>
        <taxon>Eukaryota</taxon>
        <taxon>Metazoa</taxon>
        <taxon>Ecdysozoa</taxon>
        <taxon>Arthropoda</taxon>
        <taxon>Hexapoda</taxon>
        <taxon>Insecta</taxon>
        <taxon>Pterygota</taxon>
        <taxon>Neoptera</taxon>
        <taxon>Paraneoptera</taxon>
        <taxon>Hemiptera</taxon>
        <taxon>Sternorrhyncha</taxon>
        <taxon>Aphidomorpha</taxon>
        <taxon>Aphidoidea</taxon>
        <taxon>Aphididae</taxon>
        <taxon>Sipha</taxon>
    </lineage>
</organism>
<accession>A0A2S2QKQ1</accession>
<proteinExistence type="predicted"/>
<sequence>MAIYCLWWRLTGIAYRFGFQCNGKSKENRYKAGKISPVTQNVLLSDKLYDTSYLHIYILLYITPYKLRCLYILISNSRNRIKRCRGSNNCMKKYKVQGLYLNIFFIY</sequence>
<reference evidence="2" key="1">
    <citation type="submission" date="2018-04" db="EMBL/GenBank/DDBJ databases">
        <title>Transcriptome assembly of Sipha flava.</title>
        <authorList>
            <person name="Scully E.D."/>
            <person name="Geib S.M."/>
            <person name="Palmer N.A."/>
            <person name="Koch K."/>
            <person name="Bradshaw J."/>
            <person name="Heng-Moss T."/>
            <person name="Sarath G."/>
        </authorList>
    </citation>
    <scope>NUCLEOTIDE SEQUENCE</scope>
</reference>
<dbReference type="EMBL" id="GGMS01008907">
    <property type="protein sequence ID" value="MBY78110.1"/>
    <property type="molecule type" value="Transcribed_RNA"/>
</dbReference>
<evidence type="ECO:0000313" key="2">
    <source>
        <dbReference type="EMBL" id="MBY78110.1"/>
    </source>
</evidence>
<keyword evidence="1" id="KW-0472">Membrane</keyword>
<keyword evidence="1" id="KW-0812">Transmembrane</keyword>
<name>A0A2S2QKQ1_9HEMI</name>